<keyword evidence="3" id="KW-0949">S-adenosyl-L-methionine</keyword>
<dbReference type="InterPro" id="IPR012967">
    <property type="entry name" value="COMT_dimerisation"/>
</dbReference>
<dbReference type="SUPFAM" id="SSF46785">
    <property type="entry name" value="Winged helix' DNA-binding domain"/>
    <property type="match status" value="1"/>
</dbReference>
<evidence type="ECO:0000259" key="6">
    <source>
        <dbReference type="Pfam" id="PF08100"/>
    </source>
</evidence>
<feature type="non-terminal residue" evidence="7">
    <location>
        <position position="1"/>
    </location>
</feature>
<dbReference type="Pfam" id="PF08100">
    <property type="entry name" value="Dimerisation"/>
    <property type="match status" value="1"/>
</dbReference>
<dbReference type="PIRSF" id="PIRSF005739">
    <property type="entry name" value="O-mtase"/>
    <property type="match status" value="1"/>
</dbReference>
<dbReference type="InterPro" id="IPR036390">
    <property type="entry name" value="WH_DNA-bd_sf"/>
</dbReference>
<dbReference type="InterPro" id="IPR001077">
    <property type="entry name" value="COMT_C"/>
</dbReference>
<protein>
    <submittedName>
        <fullName evidence="7">Tabersonine 16-O-methyltransferase</fullName>
    </submittedName>
</protein>
<dbReference type="GO" id="GO:0046983">
    <property type="term" value="F:protein dimerization activity"/>
    <property type="evidence" value="ECO:0007669"/>
    <property type="project" value="InterPro"/>
</dbReference>
<evidence type="ECO:0000256" key="1">
    <source>
        <dbReference type="ARBA" id="ARBA00022603"/>
    </source>
</evidence>
<sequence length="382" mass="41308">KSCPTVKTTTQGKEASSNILGDAMAGEASKEEVLKAQTRVWNEALGFVRPMSLLAAIQLGIPDAVHRHGGPISLPELASAVGVPEAKIPALRRLMRLLCHSGFFHREAKPNGGEVYSPTIFSQQLVGDSPTTAAPLFRTMTYPQLVMAWYSMVTWLRSEGPQTPTAFEAAHGEPLWGLLRRVPEYNGVFNVAMGCDSQWSVGHVVREHPEVFQGLSSLVDVGGGNGAAAKAIKEAFPEMRCAVLELPHVVADSPEIEGVEFVLGDMFQHVPPAHAVLLKWVLHTSNDEDAVRILQRCKEAIPSRELGGKVIIIDIVVGSGDGGGGDQLLLESQLLFDLFMLAVTDGKERDEAEWRQIFSAAGFSDCKITPGLGPRSIIEVYP</sequence>
<accession>A0A1D1YQD5</accession>
<dbReference type="PROSITE" id="PS51683">
    <property type="entry name" value="SAM_OMT_II"/>
    <property type="match status" value="1"/>
</dbReference>
<keyword evidence="1 7" id="KW-0489">Methyltransferase</keyword>
<dbReference type="InterPro" id="IPR036388">
    <property type="entry name" value="WH-like_DNA-bd_sf"/>
</dbReference>
<dbReference type="AlphaFoldDB" id="A0A1D1YQD5"/>
<gene>
    <name evidence="7" type="primary">16OMT_1</name>
    <name evidence="7" type="ORF">g.57557</name>
</gene>
<dbReference type="EMBL" id="GDJX01011081">
    <property type="protein sequence ID" value="JAT56855.1"/>
    <property type="molecule type" value="Transcribed_RNA"/>
</dbReference>
<dbReference type="Pfam" id="PF00891">
    <property type="entry name" value="Methyltransf_2"/>
    <property type="match status" value="1"/>
</dbReference>
<keyword evidence="2 7" id="KW-0808">Transferase</keyword>
<proteinExistence type="predicted"/>
<dbReference type="InterPro" id="IPR029063">
    <property type="entry name" value="SAM-dependent_MTases_sf"/>
</dbReference>
<dbReference type="Gene3D" id="1.10.10.10">
    <property type="entry name" value="Winged helix-like DNA-binding domain superfamily/Winged helix DNA-binding domain"/>
    <property type="match status" value="1"/>
</dbReference>
<dbReference type="Gene3D" id="3.40.50.150">
    <property type="entry name" value="Vaccinia Virus protein VP39"/>
    <property type="match status" value="1"/>
</dbReference>
<dbReference type="FunFam" id="3.40.50.150:FF:000206">
    <property type="entry name" value="O-methyltransferase ZRP4"/>
    <property type="match status" value="1"/>
</dbReference>
<dbReference type="SUPFAM" id="SSF53335">
    <property type="entry name" value="S-adenosyl-L-methionine-dependent methyltransferases"/>
    <property type="match status" value="1"/>
</dbReference>
<dbReference type="PANTHER" id="PTHR11746">
    <property type="entry name" value="O-METHYLTRANSFERASE"/>
    <property type="match status" value="1"/>
</dbReference>
<evidence type="ECO:0000256" key="4">
    <source>
        <dbReference type="PIRSR" id="PIRSR005739-1"/>
    </source>
</evidence>
<dbReference type="GO" id="GO:0008171">
    <property type="term" value="F:O-methyltransferase activity"/>
    <property type="evidence" value="ECO:0007669"/>
    <property type="project" value="InterPro"/>
</dbReference>
<feature type="domain" description="O-methyltransferase C-terminal" evidence="5">
    <location>
        <begin position="149"/>
        <end position="364"/>
    </location>
</feature>
<reference evidence="7" key="1">
    <citation type="submission" date="2015-07" db="EMBL/GenBank/DDBJ databases">
        <title>Transcriptome Assembly of Anthurium amnicola.</title>
        <authorList>
            <person name="Suzuki J."/>
        </authorList>
    </citation>
    <scope>NUCLEOTIDE SEQUENCE</scope>
</reference>
<name>A0A1D1YQD5_9ARAE</name>
<feature type="active site" description="Proton acceptor" evidence="4">
    <location>
        <position position="283"/>
    </location>
</feature>
<feature type="domain" description="O-methyltransferase dimerisation" evidence="6">
    <location>
        <begin position="42"/>
        <end position="126"/>
    </location>
</feature>
<organism evidence="7">
    <name type="scientific">Anthurium amnicola</name>
    <dbReference type="NCBI Taxonomy" id="1678845"/>
    <lineage>
        <taxon>Eukaryota</taxon>
        <taxon>Viridiplantae</taxon>
        <taxon>Streptophyta</taxon>
        <taxon>Embryophyta</taxon>
        <taxon>Tracheophyta</taxon>
        <taxon>Spermatophyta</taxon>
        <taxon>Magnoliopsida</taxon>
        <taxon>Liliopsida</taxon>
        <taxon>Araceae</taxon>
        <taxon>Pothoideae</taxon>
        <taxon>Potheae</taxon>
        <taxon>Anthurium</taxon>
    </lineage>
</organism>
<evidence type="ECO:0000313" key="7">
    <source>
        <dbReference type="EMBL" id="JAT56855.1"/>
    </source>
</evidence>
<evidence type="ECO:0000256" key="2">
    <source>
        <dbReference type="ARBA" id="ARBA00022679"/>
    </source>
</evidence>
<dbReference type="InterPro" id="IPR016461">
    <property type="entry name" value="COMT-like"/>
</dbReference>
<dbReference type="GO" id="GO:0032259">
    <property type="term" value="P:methylation"/>
    <property type="evidence" value="ECO:0007669"/>
    <property type="project" value="UniProtKB-KW"/>
</dbReference>
<evidence type="ECO:0000256" key="3">
    <source>
        <dbReference type="ARBA" id="ARBA00022691"/>
    </source>
</evidence>
<evidence type="ECO:0000259" key="5">
    <source>
        <dbReference type="Pfam" id="PF00891"/>
    </source>
</evidence>